<gene>
    <name evidence="1" type="ORF">AR686_09460</name>
</gene>
<evidence type="ECO:0000313" key="2">
    <source>
        <dbReference type="Proteomes" id="UP000054388"/>
    </source>
</evidence>
<sequence length="167" mass="19991">MIRDLQHLQTSVFSKLHLIISQLQQDSECEEYLGYNFQISHVSIKFRKAKITPKKIGQFVTLWKRNPESRQTEPFNQEDTFDFYIIACDFDEKSGFFLFPKSILSQKHILTTLSKEGKRGFRVYPDWDFPENKQATKTQDWQKKFFIDFSDENYLKKFISIFNFSSQ</sequence>
<proteinExistence type="predicted"/>
<dbReference type="Proteomes" id="UP000054388">
    <property type="component" value="Unassembled WGS sequence"/>
</dbReference>
<organism evidence="1 2">
    <name type="scientific">Chryseobacterium aquaticum subsp. greenlandense</name>
    <dbReference type="NCBI Taxonomy" id="345663"/>
    <lineage>
        <taxon>Bacteria</taxon>
        <taxon>Pseudomonadati</taxon>
        <taxon>Bacteroidota</taxon>
        <taxon>Flavobacteriia</taxon>
        <taxon>Flavobacteriales</taxon>
        <taxon>Weeksellaceae</taxon>
        <taxon>Chryseobacterium group</taxon>
        <taxon>Chryseobacterium</taxon>
    </lineage>
</organism>
<evidence type="ECO:0000313" key="1">
    <source>
        <dbReference type="EMBL" id="KUJ56771.1"/>
    </source>
</evidence>
<dbReference type="EMBL" id="LMAI01000004">
    <property type="protein sequence ID" value="KUJ56771.1"/>
    <property type="molecule type" value="Genomic_DNA"/>
</dbReference>
<evidence type="ECO:0008006" key="3">
    <source>
        <dbReference type="Google" id="ProtNLM"/>
    </source>
</evidence>
<dbReference type="Pfam" id="PF08877">
    <property type="entry name" value="MepB-like"/>
    <property type="match status" value="1"/>
</dbReference>
<dbReference type="AlphaFoldDB" id="A0A117KC06"/>
<accession>A0A117KC06</accession>
<dbReference type="RefSeq" id="WP_059136673.1">
    <property type="nucleotide sequence ID" value="NZ_LMAI01000004.1"/>
</dbReference>
<protein>
    <recommendedName>
        <fullName evidence="3">MepB family protein</fullName>
    </recommendedName>
</protein>
<dbReference type="Gene3D" id="3.40.1350.140">
    <property type="entry name" value="MepB-like"/>
    <property type="match status" value="1"/>
</dbReference>
<reference evidence="1 2" key="1">
    <citation type="submission" date="2015-10" db="EMBL/GenBank/DDBJ databases">
        <title>Genome sequence of Chryseobacterium greenlandense.</title>
        <authorList>
            <person name="Newman J."/>
            <person name="Fischer K."/>
            <person name="Miller J."/>
        </authorList>
    </citation>
    <scope>NUCLEOTIDE SEQUENCE [LARGE SCALE GENOMIC DNA]</scope>
    <source>
        <strain evidence="1 2">UMB34</strain>
    </source>
</reference>
<comment type="caution">
    <text evidence="1">The sequence shown here is derived from an EMBL/GenBank/DDBJ whole genome shotgun (WGS) entry which is preliminary data.</text>
</comment>
<name>A0A117KC06_9FLAO</name>
<dbReference type="InterPro" id="IPR011235">
    <property type="entry name" value="MepB-like"/>
</dbReference>
<dbReference type="PIRSF" id="PIRSF032285">
    <property type="entry name" value="UCP032285"/>
    <property type="match status" value="1"/>
</dbReference>
<dbReference type="InterPro" id="IPR038231">
    <property type="entry name" value="MepB-like_sf"/>
</dbReference>